<evidence type="ECO:0000256" key="2">
    <source>
        <dbReference type="ARBA" id="ARBA00009848"/>
    </source>
</evidence>
<feature type="transmembrane region" description="Helical" evidence="10">
    <location>
        <begin position="43"/>
        <end position="64"/>
    </location>
</feature>
<feature type="transmembrane region" description="Helical" evidence="10">
    <location>
        <begin position="325"/>
        <end position="349"/>
    </location>
</feature>
<dbReference type="PhylomeDB" id="A0A0G4GMZ5"/>
<dbReference type="Gene3D" id="1.10.287.940">
    <property type="entry name" value="atp-gated p2x4 ion channel"/>
    <property type="match status" value="1"/>
</dbReference>
<proteinExistence type="inferred from homology"/>
<dbReference type="EMBL" id="CDMZ01001369">
    <property type="protein sequence ID" value="CEM31569.1"/>
    <property type="molecule type" value="Genomic_DNA"/>
</dbReference>
<dbReference type="Pfam" id="PF00864">
    <property type="entry name" value="P2X_receptor"/>
    <property type="match status" value="1"/>
</dbReference>
<comment type="subcellular location">
    <subcellularLocation>
        <location evidence="1">Endomembrane system</location>
    </subcellularLocation>
</comment>
<evidence type="ECO:0000256" key="9">
    <source>
        <dbReference type="ARBA" id="ARBA00023303"/>
    </source>
</evidence>
<protein>
    <submittedName>
        <fullName evidence="11">Uncharacterized protein</fullName>
    </submittedName>
</protein>
<accession>A0A0G4GMZ5</accession>
<dbReference type="VEuPathDB" id="CryptoDB:Cvel_4945"/>
<reference evidence="11" key="1">
    <citation type="submission" date="2014-11" db="EMBL/GenBank/DDBJ databases">
        <authorList>
            <person name="Otto D Thomas"/>
            <person name="Naeem Raeece"/>
        </authorList>
    </citation>
    <scope>NUCLEOTIDE SEQUENCE</scope>
</reference>
<keyword evidence="4 10" id="KW-0812">Transmembrane</keyword>
<keyword evidence="6" id="KW-0406">Ion transport</keyword>
<evidence type="ECO:0000256" key="1">
    <source>
        <dbReference type="ARBA" id="ARBA00004308"/>
    </source>
</evidence>
<dbReference type="PANTHER" id="PTHR10125:SF31">
    <property type="entry name" value="P2X RECEPTOR E"/>
    <property type="match status" value="1"/>
</dbReference>
<evidence type="ECO:0000256" key="10">
    <source>
        <dbReference type="SAM" id="Phobius"/>
    </source>
</evidence>
<evidence type="ECO:0000256" key="4">
    <source>
        <dbReference type="ARBA" id="ARBA00022692"/>
    </source>
</evidence>
<evidence type="ECO:0000256" key="7">
    <source>
        <dbReference type="ARBA" id="ARBA00023136"/>
    </source>
</evidence>
<comment type="similarity">
    <text evidence="2">Belongs to the P2X receptor family.</text>
</comment>
<evidence type="ECO:0000256" key="3">
    <source>
        <dbReference type="ARBA" id="ARBA00022448"/>
    </source>
</evidence>
<keyword evidence="3" id="KW-0813">Transport</keyword>
<dbReference type="GO" id="GO:0015267">
    <property type="term" value="F:channel activity"/>
    <property type="evidence" value="ECO:0007669"/>
    <property type="project" value="UniProtKB-ARBA"/>
</dbReference>
<keyword evidence="9" id="KW-0407">Ion channel</keyword>
<dbReference type="Gene3D" id="2.60.490.10">
    <property type="entry name" value="atp-gated p2x4 ion channel domain"/>
    <property type="match status" value="1"/>
</dbReference>
<evidence type="ECO:0000313" key="11">
    <source>
        <dbReference type="EMBL" id="CEM31569.1"/>
    </source>
</evidence>
<dbReference type="GO" id="GO:0016020">
    <property type="term" value="C:membrane"/>
    <property type="evidence" value="ECO:0007669"/>
    <property type="project" value="TreeGrafter"/>
</dbReference>
<dbReference type="InterPro" id="IPR027309">
    <property type="entry name" value="P2X_extracellular_dom_sf"/>
</dbReference>
<sequence>MNGSNGRGGRSRQRWGNANNSGWVSNWCSYRAKRYLRVRNKHLGALYWSCMLIVLTYIVVNVFIIDRGYLQVEYAPGFLLSDLMGPTRTDKGMPLDLFDTATNPGEVGAIFFPTRLLVTKKQAYGGRCSQPTMPCEADDDCSQEGDGAGDKGTCGDDKRCVAVGWCPAEDPSGDATEVHVVEASKFKVWLKSKIYFSLLSTADPSNPLDVSTMEEEKPVDYPQENQNSFRLTDLLRFANTKLEDVQENGALVMASVFFKCDLDMNECEPDVSAKLVDSESGFNVVTNHYYTNDDGTEFRDTTRWFGVRMIAQTAAEGSKISWGNLALQIASAVALLGVTVVIADLYMAFFTSEKLHYMTAKDKATHEF</sequence>
<keyword evidence="7 10" id="KW-0472">Membrane</keyword>
<name>A0A0G4GMZ5_9ALVE</name>
<keyword evidence="8" id="KW-1071">Ligand-gated ion channel</keyword>
<dbReference type="GO" id="GO:0070588">
    <property type="term" value="P:calcium ion transmembrane transport"/>
    <property type="evidence" value="ECO:0007669"/>
    <property type="project" value="TreeGrafter"/>
</dbReference>
<dbReference type="GO" id="GO:0012505">
    <property type="term" value="C:endomembrane system"/>
    <property type="evidence" value="ECO:0007669"/>
    <property type="project" value="UniProtKB-SubCell"/>
</dbReference>
<keyword evidence="5 10" id="KW-1133">Transmembrane helix</keyword>
<organism evidence="11">
    <name type="scientific">Chromera velia CCMP2878</name>
    <dbReference type="NCBI Taxonomy" id="1169474"/>
    <lineage>
        <taxon>Eukaryota</taxon>
        <taxon>Sar</taxon>
        <taxon>Alveolata</taxon>
        <taxon>Colpodellida</taxon>
        <taxon>Chromeraceae</taxon>
        <taxon>Chromera</taxon>
    </lineage>
</organism>
<dbReference type="GO" id="GO:0007165">
    <property type="term" value="P:signal transduction"/>
    <property type="evidence" value="ECO:0007669"/>
    <property type="project" value="UniProtKB-ARBA"/>
</dbReference>
<dbReference type="PANTHER" id="PTHR10125">
    <property type="entry name" value="P2X PURINOCEPTOR"/>
    <property type="match status" value="1"/>
</dbReference>
<gene>
    <name evidence="11" type="ORF">Cvel_4945</name>
</gene>
<evidence type="ECO:0000256" key="6">
    <source>
        <dbReference type="ARBA" id="ARBA00023065"/>
    </source>
</evidence>
<dbReference type="InterPro" id="IPR059116">
    <property type="entry name" value="P2X_receptor"/>
</dbReference>
<evidence type="ECO:0000256" key="5">
    <source>
        <dbReference type="ARBA" id="ARBA00022989"/>
    </source>
</evidence>
<dbReference type="AlphaFoldDB" id="A0A0G4GMZ5"/>
<evidence type="ECO:0000256" key="8">
    <source>
        <dbReference type="ARBA" id="ARBA00023286"/>
    </source>
</evidence>